<gene>
    <name evidence="2" type="ORF">MENT_LOCUS42975</name>
</gene>
<dbReference type="Proteomes" id="UP000580250">
    <property type="component" value="Unassembled WGS sequence"/>
</dbReference>
<evidence type="ECO:0000313" key="2">
    <source>
        <dbReference type="EMBL" id="CAD2190203.1"/>
    </source>
</evidence>
<keyword evidence="1" id="KW-0175">Coiled coil</keyword>
<dbReference type="EMBL" id="CAJEWN010000794">
    <property type="protein sequence ID" value="CAD2190203.1"/>
    <property type="molecule type" value="Genomic_DNA"/>
</dbReference>
<feature type="coiled-coil region" evidence="1">
    <location>
        <begin position="22"/>
        <end position="100"/>
    </location>
</feature>
<proteinExistence type="predicted"/>
<protein>
    <submittedName>
        <fullName evidence="2">Uncharacterized protein</fullName>
    </submittedName>
</protein>
<evidence type="ECO:0000313" key="3">
    <source>
        <dbReference type="Proteomes" id="UP000580250"/>
    </source>
</evidence>
<evidence type="ECO:0000256" key="1">
    <source>
        <dbReference type="SAM" id="Coils"/>
    </source>
</evidence>
<accession>A0A6V7WT80</accession>
<name>A0A6V7WT80_MELEN</name>
<dbReference type="AlphaFoldDB" id="A0A6V7WT80"/>
<comment type="caution">
    <text evidence="2">The sequence shown here is derived from an EMBL/GenBank/DDBJ whole genome shotgun (WGS) entry which is preliminary data.</text>
</comment>
<reference evidence="2 3" key="1">
    <citation type="submission" date="2020-08" db="EMBL/GenBank/DDBJ databases">
        <authorList>
            <person name="Koutsovoulos G."/>
            <person name="Danchin GJ E."/>
        </authorList>
    </citation>
    <scope>NUCLEOTIDE SEQUENCE [LARGE SCALE GENOMIC DNA]</scope>
</reference>
<sequence>MTEEEGSSNYDLELNPSQSDYLIKLQNDLNNLQVRYIEEKEKSLNLEKKIFYLENKEKIQKIKSDNEQKDEKINLLEKANNSFNKKISDLTIEMEQLRNIIYEDLNFIKIENKWKEIDISNFKCCENKCINTNKPIGNCIEGNGFVNLINDGNINYIKCVEGKGVNKNSLIFTENSFKKPQNCLNYSLFYFELNV</sequence>
<dbReference type="OrthoDB" id="5906212at2759"/>
<organism evidence="2 3">
    <name type="scientific">Meloidogyne enterolobii</name>
    <name type="common">Root-knot nematode worm</name>
    <name type="synonym">Meloidogyne mayaguensis</name>
    <dbReference type="NCBI Taxonomy" id="390850"/>
    <lineage>
        <taxon>Eukaryota</taxon>
        <taxon>Metazoa</taxon>
        <taxon>Ecdysozoa</taxon>
        <taxon>Nematoda</taxon>
        <taxon>Chromadorea</taxon>
        <taxon>Rhabditida</taxon>
        <taxon>Tylenchina</taxon>
        <taxon>Tylenchomorpha</taxon>
        <taxon>Tylenchoidea</taxon>
        <taxon>Meloidogynidae</taxon>
        <taxon>Meloidogyninae</taxon>
        <taxon>Meloidogyne</taxon>
    </lineage>
</organism>